<reference evidence="2 3" key="1">
    <citation type="submission" date="2019-02" db="EMBL/GenBank/DDBJ databases">
        <title>Opniocepnalus argus genome.</title>
        <authorList>
            <person name="Zhou C."/>
            <person name="Xiao S."/>
        </authorList>
    </citation>
    <scope>NUCLEOTIDE SEQUENCE [LARGE SCALE GENOMIC DNA]</scope>
    <source>
        <strain evidence="2">OARG1902GOOAL</strain>
        <tissue evidence="2">Muscle</tissue>
    </source>
</reference>
<proteinExistence type="predicted"/>
<protein>
    <submittedName>
        <fullName evidence="2">Uncharacterized protein</fullName>
    </submittedName>
</protein>
<dbReference type="EMBL" id="CM015712">
    <property type="protein sequence ID" value="KAF3707947.1"/>
    <property type="molecule type" value="Genomic_DNA"/>
</dbReference>
<evidence type="ECO:0000313" key="3">
    <source>
        <dbReference type="Proteomes" id="UP000503349"/>
    </source>
</evidence>
<dbReference type="AlphaFoldDB" id="A0A6G1QZR3"/>
<evidence type="ECO:0000313" key="2">
    <source>
        <dbReference type="EMBL" id="KAF3707947.1"/>
    </source>
</evidence>
<reference evidence="3" key="2">
    <citation type="submission" date="2019-02" db="EMBL/GenBank/DDBJ databases">
        <title>Opniocepnalus argus Var Kimnra genome.</title>
        <authorList>
            <person name="Zhou C."/>
            <person name="Xiao S."/>
        </authorList>
    </citation>
    <scope>NUCLEOTIDE SEQUENCE [LARGE SCALE GENOMIC DNA]</scope>
</reference>
<organism evidence="2 3">
    <name type="scientific">Channa argus</name>
    <name type="common">Northern snakehead</name>
    <name type="synonym">Ophicephalus argus</name>
    <dbReference type="NCBI Taxonomy" id="215402"/>
    <lineage>
        <taxon>Eukaryota</taxon>
        <taxon>Metazoa</taxon>
        <taxon>Chordata</taxon>
        <taxon>Craniata</taxon>
        <taxon>Vertebrata</taxon>
        <taxon>Euteleostomi</taxon>
        <taxon>Actinopterygii</taxon>
        <taxon>Neopterygii</taxon>
        <taxon>Teleostei</taxon>
        <taxon>Neoteleostei</taxon>
        <taxon>Acanthomorphata</taxon>
        <taxon>Anabantaria</taxon>
        <taxon>Anabantiformes</taxon>
        <taxon>Channoidei</taxon>
        <taxon>Channidae</taxon>
        <taxon>Channa</taxon>
    </lineage>
</organism>
<dbReference type="Proteomes" id="UP000503349">
    <property type="component" value="Chromosome 1"/>
</dbReference>
<sequence>MWCPSAHIHPEPSAGEGGCGMENIMSGARTESGRPSDYRPVVLNSYLVKVLERLVLDFIQPLVKPYLDPLQFDYLSHPPHGERRWK</sequence>
<feature type="region of interest" description="Disordered" evidence="1">
    <location>
        <begin position="1"/>
        <end position="35"/>
    </location>
</feature>
<accession>A0A6G1QZR3</accession>
<evidence type="ECO:0000256" key="1">
    <source>
        <dbReference type="SAM" id="MobiDB-lite"/>
    </source>
</evidence>
<name>A0A6G1QZR3_CHAAH</name>
<gene>
    <name evidence="2" type="ORF">EXN66_Car001120</name>
</gene>
<keyword evidence="3" id="KW-1185">Reference proteome</keyword>